<dbReference type="PRINTS" id="PR00420">
    <property type="entry name" value="RNGMNOXGNASE"/>
</dbReference>
<protein>
    <submittedName>
        <fullName evidence="3">3-(3-hydroxyphenyl)propionate hydroxylase</fullName>
    </submittedName>
</protein>
<organism evidence="3 4">
    <name type="scientific">Zavarzinia compransoris</name>
    <dbReference type="NCBI Taxonomy" id="1264899"/>
    <lineage>
        <taxon>Bacteria</taxon>
        <taxon>Pseudomonadati</taxon>
        <taxon>Pseudomonadota</taxon>
        <taxon>Alphaproteobacteria</taxon>
        <taxon>Rhodospirillales</taxon>
        <taxon>Zavarziniaceae</taxon>
        <taxon>Zavarzinia</taxon>
    </lineage>
</organism>
<dbReference type="EMBL" id="QGLF01000006">
    <property type="protein sequence ID" value="PWR18300.1"/>
    <property type="molecule type" value="Genomic_DNA"/>
</dbReference>
<gene>
    <name evidence="3" type="ORF">DKG75_20230</name>
</gene>
<dbReference type="InterPro" id="IPR036188">
    <property type="entry name" value="FAD/NAD-bd_sf"/>
</dbReference>
<dbReference type="RefSeq" id="WP_109923007.1">
    <property type="nucleotide sequence ID" value="NZ_QGLF01000006.1"/>
</dbReference>
<name>A0A317DWG6_9PROT</name>
<dbReference type="GO" id="GO:0019622">
    <property type="term" value="P:3-(3-hydroxy)phenylpropionate catabolic process"/>
    <property type="evidence" value="ECO:0007669"/>
    <property type="project" value="TreeGrafter"/>
</dbReference>
<dbReference type="GO" id="GO:0071949">
    <property type="term" value="F:FAD binding"/>
    <property type="evidence" value="ECO:0007669"/>
    <property type="project" value="InterPro"/>
</dbReference>
<evidence type="ECO:0000313" key="3">
    <source>
        <dbReference type="EMBL" id="PWR18300.1"/>
    </source>
</evidence>
<dbReference type="Gene3D" id="3.30.70.2450">
    <property type="match status" value="1"/>
</dbReference>
<evidence type="ECO:0000256" key="1">
    <source>
        <dbReference type="ARBA" id="ARBA00023002"/>
    </source>
</evidence>
<dbReference type="PANTHER" id="PTHR43476">
    <property type="entry name" value="3-(3-HYDROXY-PHENYL)PROPIONATE/3-HYDROXYCINNAMIC ACID HYDROXYLASE"/>
    <property type="match status" value="1"/>
</dbReference>
<reference evidence="4" key="1">
    <citation type="submission" date="2018-05" db="EMBL/GenBank/DDBJ databases">
        <title>Zavarzinia sp. HR-AS.</title>
        <authorList>
            <person name="Lee Y."/>
            <person name="Jeon C.O."/>
        </authorList>
    </citation>
    <scope>NUCLEOTIDE SEQUENCE [LARGE SCALE GENOMIC DNA]</scope>
    <source>
        <strain evidence="4">DSM 1231</strain>
    </source>
</reference>
<dbReference type="Gene3D" id="3.50.50.60">
    <property type="entry name" value="FAD/NAD(P)-binding domain"/>
    <property type="match status" value="1"/>
</dbReference>
<dbReference type="OrthoDB" id="9791689at2"/>
<sequence>MEQSEPAPTPATEVAIVGFGPVGAAIANLLGRYGIETVVIDKSPDIFMAPRAIALDNEALRILQWVGLDETAFARIAIPVVRMRSPLLGEFGRVNTLGCIDGHPKLVTFHQPDLEAALRRALECHGHVRSMPGTELLGFTQDADGVVLQLRRGDGAPFTLRSRYLVGADGAASLVRRLIGERFDGATYAEDWLIVDAKHVPAPIDHVEFLCDHRRPTPHMVAPGGRERWEFMLARGESRQDFETDARIAELIRPWTGGRPVEIERRAVYRFHARAAKAFRRGHVFLAGDAAHVTPPFVGQGLVAGLRDAANLAWKLAFVLRGHAGEAILDSYDQERRPHAAAMIAFARFMGRLVMPTSAARALIVHGIMRLTRLIPPLRRHFEDLGVKPRNRFAAGLFRRSHHRCRLACGEILPQGLVRDETGSLRLSDDALGAGLVLIGFGTDAVFGLEREQQAALAAAGGSVAQVCFRGQHLHRAASGTVLEDLTGTLIPGAAPEGWVALVRPDRTILHQGPAAEIGRILAEGLALLSAPGPGMAEARKIAG</sequence>
<dbReference type="AlphaFoldDB" id="A0A317DWG6"/>
<proteinExistence type="predicted"/>
<dbReference type="InterPro" id="IPR002938">
    <property type="entry name" value="FAD-bd"/>
</dbReference>
<evidence type="ECO:0000259" key="2">
    <source>
        <dbReference type="Pfam" id="PF01494"/>
    </source>
</evidence>
<dbReference type="SUPFAM" id="SSF51905">
    <property type="entry name" value="FAD/NAD(P)-binding domain"/>
    <property type="match status" value="1"/>
</dbReference>
<dbReference type="Pfam" id="PF01494">
    <property type="entry name" value="FAD_binding_3"/>
    <property type="match status" value="1"/>
</dbReference>
<evidence type="ECO:0000313" key="4">
    <source>
        <dbReference type="Proteomes" id="UP000246077"/>
    </source>
</evidence>
<feature type="domain" description="FAD-binding" evidence="2">
    <location>
        <begin position="12"/>
        <end position="346"/>
    </location>
</feature>
<dbReference type="InterPro" id="IPR050631">
    <property type="entry name" value="PheA/TfdB_FAD_monoxygenase"/>
</dbReference>
<keyword evidence="4" id="KW-1185">Reference proteome</keyword>
<accession>A0A317DWG6</accession>
<dbReference type="Proteomes" id="UP000246077">
    <property type="component" value="Unassembled WGS sequence"/>
</dbReference>
<dbReference type="NCBIfam" id="NF004829">
    <property type="entry name" value="PRK06183.1-3"/>
    <property type="match status" value="1"/>
</dbReference>
<keyword evidence="1" id="KW-0560">Oxidoreductase</keyword>
<dbReference type="PANTHER" id="PTHR43476:SF3">
    <property type="entry name" value="FAD-BINDING MONOOXYGENASE"/>
    <property type="match status" value="1"/>
</dbReference>
<dbReference type="GO" id="GO:0008688">
    <property type="term" value="F:3-(3-hydroxyphenyl)propionate hydroxylase activity"/>
    <property type="evidence" value="ECO:0007669"/>
    <property type="project" value="TreeGrafter"/>
</dbReference>
<comment type="caution">
    <text evidence="3">The sequence shown here is derived from an EMBL/GenBank/DDBJ whole genome shotgun (WGS) entry which is preliminary data.</text>
</comment>